<evidence type="ECO:0000256" key="1">
    <source>
        <dbReference type="SAM" id="Phobius"/>
    </source>
</evidence>
<feature type="transmembrane region" description="Helical" evidence="1">
    <location>
        <begin position="107"/>
        <end position="126"/>
    </location>
</feature>
<dbReference type="AlphaFoldDB" id="A0A401NG27"/>
<feature type="transmembrane region" description="Helical" evidence="1">
    <location>
        <begin position="204"/>
        <end position="222"/>
    </location>
</feature>
<gene>
    <name evidence="3" type="ORF">scyTo_0012622</name>
</gene>
<reference evidence="3 4" key="1">
    <citation type="journal article" date="2018" name="Nat. Ecol. Evol.">
        <title>Shark genomes provide insights into elasmobranch evolution and the origin of vertebrates.</title>
        <authorList>
            <person name="Hara Y"/>
            <person name="Yamaguchi K"/>
            <person name="Onimaru K"/>
            <person name="Kadota M"/>
            <person name="Koyanagi M"/>
            <person name="Keeley SD"/>
            <person name="Tatsumi K"/>
            <person name="Tanaka K"/>
            <person name="Motone F"/>
            <person name="Kageyama Y"/>
            <person name="Nozu R"/>
            <person name="Adachi N"/>
            <person name="Nishimura O"/>
            <person name="Nakagawa R"/>
            <person name="Tanegashima C"/>
            <person name="Kiyatake I"/>
            <person name="Matsumoto R"/>
            <person name="Murakumo K"/>
            <person name="Nishida K"/>
            <person name="Terakita A"/>
            <person name="Kuratani S"/>
            <person name="Sato K"/>
            <person name="Hyodo S Kuraku.S."/>
        </authorList>
    </citation>
    <scope>NUCLEOTIDE SEQUENCE [LARGE SCALE GENOMIC DNA]</scope>
</reference>
<dbReference type="Proteomes" id="UP000288216">
    <property type="component" value="Unassembled WGS sequence"/>
</dbReference>
<dbReference type="EMBL" id="BFAA01006154">
    <property type="protein sequence ID" value="GCB59887.1"/>
    <property type="molecule type" value="Genomic_DNA"/>
</dbReference>
<name>A0A401NG27_SCYTO</name>
<sequence length="236" mass="26410">MSFACSFVFLINLGRKAITGNASKAKSTGIFKELAVALLAGIFTFPLAVLTQFLPLYHVPHDIYQIHTENIVMGQLAVYIFIVWSAERNGSRDNRSTVNSASWLRHEAGQGTFFNFLFFILLVTFARPEQQVSVGLHETLGPCNASKVLTSPLGQILSRRAYLCASDYDEGMFDWHCLPGARPPLDGSQWYPICGTPFPNHAEYIYTVAAFCLIGIAFYWTALKGRVEPIKRVKYE</sequence>
<feature type="transmembrane region" description="Helical" evidence="1">
    <location>
        <begin position="66"/>
        <end position="86"/>
    </location>
</feature>
<feature type="domain" description="DUF7802" evidence="2">
    <location>
        <begin position="2"/>
        <end position="220"/>
    </location>
</feature>
<evidence type="ECO:0000259" key="2">
    <source>
        <dbReference type="Pfam" id="PF25085"/>
    </source>
</evidence>
<dbReference type="Pfam" id="PF25085">
    <property type="entry name" value="DUF7802"/>
    <property type="match status" value="1"/>
</dbReference>
<keyword evidence="1" id="KW-0472">Membrane</keyword>
<dbReference type="OMA" id="MTGKRML"/>
<protein>
    <recommendedName>
        <fullName evidence="2">DUF7802 domain-containing protein</fullName>
    </recommendedName>
</protein>
<dbReference type="PANTHER" id="PTHR35982:SF1">
    <property type="entry name" value="SPIROCYCLASE, AVEC FAMILY"/>
    <property type="match status" value="1"/>
</dbReference>
<proteinExistence type="predicted"/>
<dbReference type="InterPro" id="IPR056704">
    <property type="entry name" value="DUF7802"/>
</dbReference>
<evidence type="ECO:0000313" key="3">
    <source>
        <dbReference type="EMBL" id="GCB59887.1"/>
    </source>
</evidence>
<organism evidence="3 4">
    <name type="scientific">Scyliorhinus torazame</name>
    <name type="common">Cloudy catshark</name>
    <name type="synonym">Catulus torazame</name>
    <dbReference type="NCBI Taxonomy" id="75743"/>
    <lineage>
        <taxon>Eukaryota</taxon>
        <taxon>Metazoa</taxon>
        <taxon>Chordata</taxon>
        <taxon>Craniata</taxon>
        <taxon>Vertebrata</taxon>
        <taxon>Chondrichthyes</taxon>
        <taxon>Elasmobranchii</taxon>
        <taxon>Galeomorphii</taxon>
        <taxon>Galeoidea</taxon>
        <taxon>Carcharhiniformes</taxon>
        <taxon>Scyliorhinidae</taxon>
        <taxon>Scyliorhinus</taxon>
    </lineage>
</organism>
<keyword evidence="1" id="KW-0812">Transmembrane</keyword>
<dbReference type="OrthoDB" id="188749at2759"/>
<comment type="caution">
    <text evidence="3">The sequence shown here is derived from an EMBL/GenBank/DDBJ whole genome shotgun (WGS) entry which is preliminary data.</text>
</comment>
<keyword evidence="1" id="KW-1133">Transmembrane helix</keyword>
<accession>A0A401NG27</accession>
<keyword evidence="4" id="KW-1185">Reference proteome</keyword>
<feature type="transmembrane region" description="Helical" evidence="1">
    <location>
        <begin position="34"/>
        <end position="54"/>
    </location>
</feature>
<dbReference type="PANTHER" id="PTHR35982">
    <property type="entry name" value="AGAP005361-PA"/>
    <property type="match status" value="1"/>
</dbReference>
<evidence type="ECO:0000313" key="4">
    <source>
        <dbReference type="Proteomes" id="UP000288216"/>
    </source>
</evidence>